<dbReference type="Gene3D" id="3.80.10.10">
    <property type="entry name" value="Ribonuclease Inhibitor"/>
    <property type="match status" value="1"/>
</dbReference>
<dbReference type="SUPFAM" id="SSF52047">
    <property type="entry name" value="RNI-like"/>
    <property type="match status" value="1"/>
</dbReference>
<dbReference type="VEuPathDB" id="FungiDB:RhiirA1_458452"/>
<dbReference type="Proteomes" id="UP000232722">
    <property type="component" value="Unassembled WGS sequence"/>
</dbReference>
<proteinExistence type="predicted"/>
<dbReference type="EMBL" id="LLXH01000392">
    <property type="protein sequence ID" value="PKC67436.1"/>
    <property type="molecule type" value="Genomic_DNA"/>
</dbReference>
<dbReference type="EMBL" id="LLXJ01002594">
    <property type="protein sequence ID" value="PKB98529.1"/>
    <property type="molecule type" value="Genomic_DNA"/>
</dbReference>
<comment type="caution">
    <text evidence="2">The sequence shown here is derived from an EMBL/GenBank/DDBJ whole genome shotgun (WGS) entry which is preliminary data.</text>
</comment>
<dbReference type="Proteomes" id="UP000232688">
    <property type="component" value="Unassembled WGS sequence"/>
</dbReference>
<accession>A0A2I1EHR5</accession>
<dbReference type="VEuPathDB" id="FungiDB:FUN_006886"/>
<organism evidence="2 3">
    <name type="scientific">Rhizophagus irregularis</name>
    <dbReference type="NCBI Taxonomy" id="588596"/>
    <lineage>
        <taxon>Eukaryota</taxon>
        <taxon>Fungi</taxon>
        <taxon>Fungi incertae sedis</taxon>
        <taxon>Mucoromycota</taxon>
        <taxon>Glomeromycotina</taxon>
        <taxon>Glomeromycetes</taxon>
        <taxon>Glomerales</taxon>
        <taxon>Glomeraceae</taxon>
        <taxon>Rhizophagus</taxon>
    </lineage>
</organism>
<reference evidence="1 4" key="2">
    <citation type="submission" date="2017-09" db="EMBL/GenBank/DDBJ databases">
        <title>Extensive intraspecific genome diversity in a model arbuscular mycorrhizal fungus.</title>
        <authorList>
            <person name="Chen E.C."/>
            <person name="Morin E."/>
            <person name="Beaudet D."/>
            <person name="Noel J."/>
            <person name="Ndikumana S."/>
            <person name="Charron P."/>
            <person name="St-Onge C."/>
            <person name="Giorgi J."/>
            <person name="Grigoriev I.V."/>
            <person name="Roux C."/>
            <person name="Martin F.M."/>
            <person name="Corradi N."/>
        </authorList>
    </citation>
    <scope>NUCLEOTIDE SEQUENCE [LARGE SCALE GENOMIC DNA]</scope>
    <source>
        <strain evidence="1 4">A5</strain>
    </source>
</reference>
<evidence type="ECO:0000313" key="4">
    <source>
        <dbReference type="Proteomes" id="UP000232722"/>
    </source>
</evidence>
<evidence type="ECO:0000313" key="1">
    <source>
        <dbReference type="EMBL" id="PKB98529.1"/>
    </source>
</evidence>
<dbReference type="InterPro" id="IPR032675">
    <property type="entry name" value="LRR_dom_sf"/>
</dbReference>
<evidence type="ECO:0008006" key="5">
    <source>
        <dbReference type="Google" id="ProtNLM"/>
    </source>
</evidence>
<reference evidence="1 4" key="1">
    <citation type="submission" date="2016-04" db="EMBL/GenBank/DDBJ databases">
        <title>Genome analyses suggest a sexual origin of heterokaryosis in a supposedly ancient asexual fungus.</title>
        <authorList>
            <person name="Ropars J."/>
            <person name="Sedzielewska K."/>
            <person name="Noel J."/>
            <person name="Charron P."/>
            <person name="Farinelli L."/>
            <person name="Marton T."/>
            <person name="Kruger M."/>
            <person name="Pelin A."/>
            <person name="Brachmann A."/>
            <person name="Corradi N."/>
        </authorList>
    </citation>
    <scope>NUCLEOTIDE SEQUENCE [LARGE SCALE GENOMIC DNA]</scope>
    <source>
        <strain evidence="1 4">A5</strain>
    </source>
</reference>
<reference evidence="2 3" key="4">
    <citation type="submission" date="2017-10" db="EMBL/GenBank/DDBJ databases">
        <title>Genome analyses suggest a sexual origin of heterokaryosis in a supposedly ancient asexual fungus.</title>
        <authorList>
            <person name="Corradi N."/>
            <person name="Sedzielewska K."/>
            <person name="Noel J."/>
            <person name="Charron P."/>
            <person name="Farinelli L."/>
            <person name="Marton T."/>
            <person name="Kruger M."/>
            <person name="Pelin A."/>
            <person name="Brachmann A."/>
            <person name="Corradi N."/>
        </authorList>
    </citation>
    <scope>NUCLEOTIDE SEQUENCE [LARGE SCALE GENOMIC DNA]</scope>
    <source>
        <strain evidence="2 3">A1</strain>
    </source>
</reference>
<dbReference type="AlphaFoldDB" id="A0A2I1EHR5"/>
<protein>
    <recommendedName>
        <fullName evidence="5">RNI-like protein</fullName>
    </recommendedName>
</protein>
<reference evidence="2 3" key="3">
    <citation type="submission" date="2017-10" db="EMBL/GenBank/DDBJ databases">
        <title>Extensive intraspecific genome diversity in a model arbuscular mycorrhizal fungus.</title>
        <authorList>
            <person name="Chen E.C.H."/>
            <person name="Morin E."/>
            <person name="Baudet D."/>
            <person name="Noel J."/>
            <person name="Ndikumana S."/>
            <person name="Charron P."/>
            <person name="St-Onge C."/>
            <person name="Giorgi J."/>
            <person name="Grigoriev I.V."/>
            <person name="Roux C."/>
            <person name="Martin F.M."/>
            <person name="Corradi N."/>
        </authorList>
    </citation>
    <scope>NUCLEOTIDE SEQUENCE [LARGE SCALE GENOMIC DNA]</scope>
    <source>
        <strain evidence="2 3">A1</strain>
    </source>
</reference>
<evidence type="ECO:0000313" key="2">
    <source>
        <dbReference type="EMBL" id="PKC67436.1"/>
    </source>
</evidence>
<dbReference type="VEuPathDB" id="FungiDB:RhiirFUN_016919"/>
<evidence type="ECO:0000313" key="3">
    <source>
        <dbReference type="Proteomes" id="UP000232688"/>
    </source>
</evidence>
<gene>
    <name evidence="2" type="ORF">RhiirA1_458452</name>
    <name evidence="1" type="ORF">RhiirA5_431235</name>
</gene>
<name>A0A2I1EHR5_9GLOM</name>
<sequence>MFMEQIPSLKQMDFCFKKDYYDYYDYYNKLYTKYNVLDFINFPGANDCLKNLSKLICYSYINSEFFLQLSKICHNINSLVIRFEITVSVGIKDLIYYQNNLKSITFNRNRGNIFDYDICFKALTKHSNTITELFLFGISLPSIFTKIIFLKLVFSDILIKLLVNNGRNLEELTVFHCDNNSLNLAIANYCPNLKSLNVDFPSNEKEKLIMILVNCQQLESIITSCGGSYLSGKKLLELVAKYSPKNFHELNLHNANLDSKVLESFFTSWKNRISQKPFSFIINDNGNGPLNNKKIRKLVKKYKGLGIIKKFKFSE</sequence>
<dbReference type="OrthoDB" id="10387491at2759"/>